<evidence type="ECO:0000313" key="9">
    <source>
        <dbReference type="Proteomes" id="UP000281549"/>
    </source>
</evidence>
<evidence type="ECO:0000313" key="8">
    <source>
        <dbReference type="EMBL" id="RKP18595.1"/>
    </source>
</evidence>
<evidence type="ECO:0000256" key="1">
    <source>
        <dbReference type="ARBA" id="ARBA00004584"/>
    </source>
</evidence>
<sequence length="218" mass="25473">CVDDQDLKASFGKIKRENNTKFASKLREITNNKGNSVDVNEIIDDIIDNCFNYLLEIGIHKLFNDYYFYLITQNFLQLNSVSGFNTLDYSSKLKLLFILHRVLEVWTFASKNILTLPDSIKRELVEKSFDFFKQNSPSDAFEYRYNSNPMSSVDQNILGTLINCSDWTKYSLTMFNKNKIPLESILIKKQVQFSLEENMDTPDLLYDIQHMTSHTLKK</sequence>
<dbReference type="GO" id="GO:1990423">
    <property type="term" value="C:RZZ complex"/>
    <property type="evidence" value="ECO:0007669"/>
    <property type="project" value="InterPro"/>
</dbReference>
<accession>A0A4P9YH12</accession>
<dbReference type="Gene3D" id="1.20.58.730">
    <property type="match status" value="1"/>
</dbReference>
<keyword evidence="4" id="KW-0132">Cell division</keyword>
<evidence type="ECO:0000256" key="6">
    <source>
        <dbReference type="ARBA" id="ARBA00023306"/>
    </source>
</evidence>
<keyword evidence="3" id="KW-0158">Chromosome</keyword>
<keyword evidence="7" id="KW-0137">Centromere</keyword>
<dbReference type="Proteomes" id="UP000281549">
    <property type="component" value="Unassembled WGS sequence"/>
</dbReference>
<dbReference type="AlphaFoldDB" id="A0A4P9YH12"/>
<dbReference type="InterPro" id="IPR018630">
    <property type="entry name" value="Zwilch"/>
</dbReference>
<feature type="non-terminal residue" evidence="8">
    <location>
        <position position="1"/>
    </location>
</feature>
<evidence type="ECO:0000256" key="3">
    <source>
        <dbReference type="ARBA" id="ARBA00022454"/>
    </source>
</evidence>
<protein>
    <submittedName>
        <fullName evidence="8">Uncharacterized protein</fullName>
    </submittedName>
</protein>
<keyword evidence="5" id="KW-0498">Mitosis</keyword>
<reference evidence="9" key="1">
    <citation type="journal article" date="2018" name="Nat. Microbiol.">
        <title>Leveraging single-cell genomics to expand the fungal tree of life.</title>
        <authorList>
            <person name="Ahrendt S.R."/>
            <person name="Quandt C.A."/>
            <person name="Ciobanu D."/>
            <person name="Clum A."/>
            <person name="Salamov A."/>
            <person name="Andreopoulos B."/>
            <person name="Cheng J.F."/>
            <person name="Woyke T."/>
            <person name="Pelin A."/>
            <person name="Henrissat B."/>
            <person name="Reynolds N.K."/>
            <person name="Benny G.L."/>
            <person name="Smith M.E."/>
            <person name="James T.Y."/>
            <person name="Grigoriev I.V."/>
        </authorList>
    </citation>
    <scope>NUCLEOTIDE SEQUENCE [LARGE SCALE GENOMIC DNA]</scope>
    <source>
        <strain evidence="9">CSF55</strain>
    </source>
</reference>
<gene>
    <name evidence="8" type="ORF">ROZALSC1DRAFT_23084</name>
</gene>
<name>A0A4P9YH12_ROZAC</name>
<evidence type="ECO:0000256" key="4">
    <source>
        <dbReference type="ARBA" id="ARBA00022618"/>
    </source>
</evidence>
<evidence type="ECO:0000256" key="7">
    <source>
        <dbReference type="ARBA" id="ARBA00023328"/>
    </source>
</evidence>
<evidence type="ECO:0000256" key="5">
    <source>
        <dbReference type="ARBA" id="ARBA00022776"/>
    </source>
</evidence>
<comment type="similarity">
    <text evidence="2">Belongs to the ZWILCH family.</text>
</comment>
<dbReference type="PANTHER" id="PTHR15995:SF1">
    <property type="entry name" value="PROTEIN ZWILCH HOMOLOG"/>
    <property type="match status" value="1"/>
</dbReference>
<proteinExistence type="inferred from homology"/>
<dbReference type="EMBL" id="ML005416">
    <property type="protein sequence ID" value="RKP18595.1"/>
    <property type="molecule type" value="Genomic_DNA"/>
</dbReference>
<comment type="subcellular location">
    <subcellularLocation>
        <location evidence="1">Chromosome</location>
        <location evidence="1">Centromere</location>
    </subcellularLocation>
</comment>
<evidence type="ECO:0000256" key="2">
    <source>
        <dbReference type="ARBA" id="ARBA00009062"/>
    </source>
</evidence>
<dbReference type="GO" id="GO:0051301">
    <property type="term" value="P:cell division"/>
    <property type="evidence" value="ECO:0007669"/>
    <property type="project" value="UniProtKB-KW"/>
</dbReference>
<organism evidence="8 9">
    <name type="scientific">Rozella allomycis (strain CSF55)</name>
    <dbReference type="NCBI Taxonomy" id="988480"/>
    <lineage>
        <taxon>Eukaryota</taxon>
        <taxon>Fungi</taxon>
        <taxon>Fungi incertae sedis</taxon>
        <taxon>Cryptomycota</taxon>
        <taxon>Cryptomycota incertae sedis</taxon>
        <taxon>Rozella</taxon>
    </lineage>
</organism>
<dbReference type="GO" id="GO:0007094">
    <property type="term" value="P:mitotic spindle assembly checkpoint signaling"/>
    <property type="evidence" value="ECO:0007669"/>
    <property type="project" value="TreeGrafter"/>
</dbReference>
<keyword evidence="6" id="KW-0131">Cell cycle</keyword>
<dbReference type="GO" id="GO:0034501">
    <property type="term" value="P:protein localization to kinetochore"/>
    <property type="evidence" value="ECO:0007669"/>
    <property type="project" value="TreeGrafter"/>
</dbReference>
<dbReference type="PANTHER" id="PTHR15995">
    <property type="entry name" value="PROTEIN ZWILCH HOMOLOG"/>
    <property type="match status" value="1"/>
</dbReference>